<reference evidence="2 3" key="1">
    <citation type="submission" date="2014-12" db="EMBL/GenBank/DDBJ databases">
        <title>Draft genome sequence of Cohnella kolymensis strain B-2846.</title>
        <authorList>
            <person name="Karlyshev A.V."/>
            <person name="Kudryashova E.B."/>
        </authorList>
    </citation>
    <scope>NUCLEOTIDE SEQUENCE [LARGE SCALE GENOMIC DNA]</scope>
    <source>
        <strain evidence="2 3">VKM B-2846</strain>
    </source>
</reference>
<dbReference type="RefSeq" id="WP_041063031.1">
    <property type="nucleotide sequence ID" value="NZ_JXAL01000016.1"/>
</dbReference>
<sequence length="200" mass="23514">MNQTIKVDNKEINVSFSNYYDSALGDFMFTQVMCDVFMPGNEVVPVDIEKQQIRRIIDGFKKRKELSDEISKENIKGKSYYVINPRMRYDLGWLAGKKEKKPLTKELKAEAHEEPTPVTPEPPMQKPQPEQREYKDDRRKYLVSQGFKHNEATNNWELHGIRFPDSKIDTPRTDEEFKTGMNSLIRADTQNREKRKPKSK</sequence>
<proteinExistence type="predicted"/>
<keyword evidence="3" id="KW-1185">Reference proteome</keyword>
<feature type="compositionally biased region" description="Pro residues" evidence="1">
    <location>
        <begin position="117"/>
        <end position="126"/>
    </location>
</feature>
<protein>
    <submittedName>
        <fullName evidence="2">Uncharacterized protein</fullName>
    </submittedName>
</protein>
<comment type="caution">
    <text evidence="2">The sequence shown here is derived from an EMBL/GenBank/DDBJ whole genome shotgun (WGS) entry which is preliminary data.</text>
</comment>
<organism evidence="2 3">
    <name type="scientific">Cohnella kolymensis</name>
    <dbReference type="NCBI Taxonomy" id="1590652"/>
    <lineage>
        <taxon>Bacteria</taxon>
        <taxon>Bacillati</taxon>
        <taxon>Bacillota</taxon>
        <taxon>Bacilli</taxon>
        <taxon>Bacillales</taxon>
        <taxon>Paenibacillaceae</taxon>
        <taxon>Cohnella</taxon>
    </lineage>
</organism>
<gene>
    <name evidence="2" type="ORF">SD71_11940</name>
</gene>
<dbReference type="EMBL" id="JXAL01000016">
    <property type="protein sequence ID" value="KIL36023.1"/>
    <property type="molecule type" value="Genomic_DNA"/>
</dbReference>
<evidence type="ECO:0000256" key="1">
    <source>
        <dbReference type="SAM" id="MobiDB-lite"/>
    </source>
</evidence>
<name>A0ABR5A5I6_9BACL</name>
<feature type="compositionally biased region" description="Basic and acidic residues" evidence="1">
    <location>
        <begin position="106"/>
        <end position="115"/>
    </location>
</feature>
<evidence type="ECO:0000313" key="2">
    <source>
        <dbReference type="EMBL" id="KIL36023.1"/>
    </source>
</evidence>
<feature type="region of interest" description="Disordered" evidence="1">
    <location>
        <begin position="162"/>
        <end position="200"/>
    </location>
</feature>
<feature type="region of interest" description="Disordered" evidence="1">
    <location>
        <begin position="106"/>
        <end position="136"/>
    </location>
</feature>
<dbReference type="Proteomes" id="UP000054526">
    <property type="component" value="Unassembled WGS sequence"/>
</dbReference>
<feature type="compositionally biased region" description="Basic and acidic residues" evidence="1">
    <location>
        <begin position="162"/>
        <end position="178"/>
    </location>
</feature>
<accession>A0ABR5A5I6</accession>
<evidence type="ECO:0000313" key="3">
    <source>
        <dbReference type="Proteomes" id="UP000054526"/>
    </source>
</evidence>